<keyword evidence="2" id="KW-1185">Reference proteome</keyword>
<organism evidence="1 2">
    <name type="scientific">Macroventuria anomochaeta</name>
    <dbReference type="NCBI Taxonomy" id="301207"/>
    <lineage>
        <taxon>Eukaryota</taxon>
        <taxon>Fungi</taxon>
        <taxon>Dikarya</taxon>
        <taxon>Ascomycota</taxon>
        <taxon>Pezizomycotina</taxon>
        <taxon>Dothideomycetes</taxon>
        <taxon>Pleosporomycetidae</taxon>
        <taxon>Pleosporales</taxon>
        <taxon>Pleosporineae</taxon>
        <taxon>Didymellaceae</taxon>
        <taxon>Macroventuria</taxon>
    </lineage>
</organism>
<dbReference type="Proteomes" id="UP000799754">
    <property type="component" value="Unassembled WGS sequence"/>
</dbReference>
<comment type="caution">
    <text evidence="1">The sequence shown here is derived from an EMBL/GenBank/DDBJ whole genome shotgun (WGS) entry which is preliminary data.</text>
</comment>
<accession>A0ACB6S135</accession>
<proteinExistence type="predicted"/>
<evidence type="ECO:0000313" key="2">
    <source>
        <dbReference type="Proteomes" id="UP000799754"/>
    </source>
</evidence>
<protein>
    <submittedName>
        <fullName evidence="1">Uncharacterized protein</fullName>
    </submittedName>
</protein>
<dbReference type="EMBL" id="MU006715">
    <property type="protein sequence ID" value="KAF2627866.1"/>
    <property type="molecule type" value="Genomic_DNA"/>
</dbReference>
<name>A0ACB6S135_9PLEO</name>
<reference evidence="1" key="1">
    <citation type="journal article" date="2020" name="Stud. Mycol.">
        <title>101 Dothideomycetes genomes: a test case for predicting lifestyles and emergence of pathogens.</title>
        <authorList>
            <person name="Haridas S."/>
            <person name="Albert R."/>
            <person name="Binder M."/>
            <person name="Bloem J."/>
            <person name="Labutti K."/>
            <person name="Salamov A."/>
            <person name="Andreopoulos B."/>
            <person name="Baker S."/>
            <person name="Barry K."/>
            <person name="Bills G."/>
            <person name="Bluhm B."/>
            <person name="Cannon C."/>
            <person name="Castanera R."/>
            <person name="Culley D."/>
            <person name="Daum C."/>
            <person name="Ezra D."/>
            <person name="Gonzalez J."/>
            <person name="Henrissat B."/>
            <person name="Kuo A."/>
            <person name="Liang C."/>
            <person name="Lipzen A."/>
            <person name="Lutzoni F."/>
            <person name="Magnuson J."/>
            <person name="Mondo S."/>
            <person name="Nolan M."/>
            <person name="Ohm R."/>
            <person name="Pangilinan J."/>
            <person name="Park H.-J."/>
            <person name="Ramirez L."/>
            <person name="Alfaro M."/>
            <person name="Sun H."/>
            <person name="Tritt A."/>
            <person name="Yoshinaga Y."/>
            <person name="Zwiers L.-H."/>
            <person name="Turgeon B."/>
            <person name="Goodwin S."/>
            <person name="Spatafora J."/>
            <person name="Crous P."/>
            <person name="Grigoriev I."/>
        </authorList>
    </citation>
    <scope>NUCLEOTIDE SEQUENCE</scope>
    <source>
        <strain evidence="1">CBS 525.71</strain>
    </source>
</reference>
<sequence>MSCCGSSRDMLVLQYPARDNIPVSPLGSSNATSISKRPRVDKAHVECEEYENLASSNSRSVRGASGGQTTGAWPATNTSIVECVLSSQPIPQSKPRSFHQAFLLQTSSCKDYGPTTYTMRASSIITALLTTFTGSATACACKKVSNEGLYCGYCTAVTNYGDGGVFNVYWCNKNGGCKDLGYSKTRCKEDTTIYCDGRDKWKRDEEDEDAVEGVVEVKFKG</sequence>
<gene>
    <name evidence="1" type="ORF">BU25DRAFT_448331</name>
</gene>
<evidence type="ECO:0000313" key="1">
    <source>
        <dbReference type="EMBL" id="KAF2627866.1"/>
    </source>
</evidence>